<reference evidence="2 3" key="1">
    <citation type="submission" date="2018-01" db="EMBL/GenBank/DDBJ databases">
        <title>Draft genome sequence of Salinispora sp. 13K206.</title>
        <authorList>
            <person name="Sahin N."/>
            <person name="Saygin H."/>
            <person name="Ay H."/>
        </authorList>
    </citation>
    <scope>NUCLEOTIDE SEQUENCE [LARGE SCALE GENOMIC DNA]</scope>
    <source>
        <strain evidence="2 3">13K206</strain>
    </source>
</reference>
<evidence type="ECO:0000256" key="1">
    <source>
        <dbReference type="SAM" id="MobiDB-lite"/>
    </source>
</evidence>
<feature type="region of interest" description="Disordered" evidence="1">
    <location>
        <begin position="62"/>
        <end position="85"/>
    </location>
</feature>
<name>A0A2W2CP95_9ACTN</name>
<evidence type="ECO:0000313" key="3">
    <source>
        <dbReference type="Proteomes" id="UP000248749"/>
    </source>
</evidence>
<dbReference type="AlphaFoldDB" id="A0A2W2CP95"/>
<proteinExistence type="predicted"/>
<organism evidence="2 3">
    <name type="scientific">Micromonospora deserti</name>
    <dbReference type="NCBI Taxonomy" id="2070366"/>
    <lineage>
        <taxon>Bacteria</taxon>
        <taxon>Bacillati</taxon>
        <taxon>Actinomycetota</taxon>
        <taxon>Actinomycetes</taxon>
        <taxon>Micromonosporales</taxon>
        <taxon>Micromonosporaceae</taxon>
        <taxon>Micromonospora</taxon>
    </lineage>
</organism>
<protein>
    <submittedName>
        <fullName evidence="2">Uncharacterized protein</fullName>
    </submittedName>
</protein>
<dbReference type="Proteomes" id="UP000248749">
    <property type="component" value="Unassembled WGS sequence"/>
</dbReference>
<gene>
    <name evidence="2" type="ORF">C1I99_20505</name>
</gene>
<sequence length="85" mass="9042">MGVCGRDVANLVRACPQLMGARDVVRRSGLPDAWVGAGILRDLVWGQRYGNGFDPSAVHDVAMTPSPGRDRIDGEGAAPRLDRLG</sequence>
<feature type="compositionally biased region" description="Basic and acidic residues" evidence="1">
    <location>
        <begin position="68"/>
        <end position="85"/>
    </location>
</feature>
<comment type="caution">
    <text evidence="2">The sequence shown here is derived from an EMBL/GenBank/DDBJ whole genome shotgun (WGS) entry which is preliminary data.</text>
</comment>
<evidence type="ECO:0000313" key="2">
    <source>
        <dbReference type="EMBL" id="PZF93498.1"/>
    </source>
</evidence>
<keyword evidence="3" id="KW-1185">Reference proteome</keyword>
<dbReference type="EMBL" id="POUB01000157">
    <property type="protein sequence ID" value="PZF93498.1"/>
    <property type="molecule type" value="Genomic_DNA"/>
</dbReference>
<accession>A0A2W2CP95</accession>